<name>A0ABM5TH43_9ACTN</name>
<evidence type="ECO:0000313" key="3">
    <source>
        <dbReference type="Proteomes" id="UP000035366"/>
    </source>
</evidence>
<comment type="similarity">
    <text evidence="1">Belongs to the cytochrome P450 family.</text>
</comment>
<dbReference type="CDD" id="cd20625">
    <property type="entry name" value="CYP164-like"/>
    <property type="match status" value="1"/>
</dbReference>
<dbReference type="SUPFAM" id="SSF48264">
    <property type="entry name" value="Cytochrome P450"/>
    <property type="match status" value="1"/>
</dbReference>
<proteinExistence type="inferred from homology"/>
<evidence type="ECO:0000256" key="1">
    <source>
        <dbReference type="ARBA" id="ARBA00010617"/>
    </source>
</evidence>
<gene>
    <name evidence="2" type="ORF">ABB07_09530</name>
</gene>
<dbReference type="Proteomes" id="UP000035366">
    <property type="component" value="Chromosome"/>
</dbReference>
<dbReference type="Pfam" id="PF00067">
    <property type="entry name" value="p450"/>
    <property type="match status" value="1"/>
</dbReference>
<evidence type="ECO:0008006" key="4">
    <source>
        <dbReference type="Google" id="ProtNLM"/>
    </source>
</evidence>
<dbReference type="Gene3D" id="1.10.630.10">
    <property type="entry name" value="Cytochrome P450"/>
    <property type="match status" value="1"/>
</dbReference>
<organism evidence="2 3">
    <name type="scientific">Streptomyces incarnatus</name>
    <dbReference type="NCBI Taxonomy" id="665007"/>
    <lineage>
        <taxon>Bacteria</taxon>
        <taxon>Bacillati</taxon>
        <taxon>Actinomycetota</taxon>
        <taxon>Actinomycetes</taxon>
        <taxon>Kitasatosporales</taxon>
        <taxon>Streptomycetaceae</taxon>
        <taxon>Streptomyces</taxon>
    </lineage>
</organism>
<dbReference type="PANTHER" id="PTHR46696">
    <property type="entry name" value="P450, PUTATIVE (EUROFUNG)-RELATED"/>
    <property type="match status" value="1"/>
</dbReference>
<dbReference type="PANTHER" id="PTHR46696:SF4">
    <property type="entry name" value="BIOTIN BIOSYNTHESIS CYTOCHROME P450"/>
    <property type="match status" value="1"/>
</dbReference>
<dbReference type="RefSeq" id="WP_208898331.1">
    <property type="nucleotide sequence ID" value="NZ_CP011497.1"/>
</dbReference>
<keyword evidence="3" id="KW-1185">Reference proteome</keyword>
<sequence>MPTEFDVSGLKLLTPEVFADPYPTYALLREHDPVHWDDQLNGFLLTRYDDVNAAIRDHETFSSRRIHLLAARGGANPSAAMQRFLSLAEQWMWMLDPPQHTRVRKLMNQGFSPRDVRLLEPRVAGIVTRLVDAMLEKADGFDLIPDLSYAVPAGVLLALYDLPEDDGSLITQWCDTIKLFLGGAPDLLGTQGPAVRSLQQMMDYLGAVIAERRKDPKDDLISRLVQAEEDGERLGDEELCSNLLLLLVATYETSVDMMGNGLRGLLTQRDQWELIKSQPQLIPAAVEEILRWDGPVQLTHRLVTRDIELHGTAIKEGQLVYLVRGSANRDPAHFSDPDRLDVTRTETGHVALGTGVHFCIGAGLARLEGACVLRELTRRIPELALDEARPYRWRADNLQFRGLATLPATAGGQAPA</sequence>
<dbReference type="InterPro" id="IPR036396">
    <property type="entry name" value="Cyt_P450_sf"/>
</dbReference>
<dbReference type="EMBL" id="CP011497">
    <property type="protein sequence ID" value="AKJ10247.1"/>
    <property type="molecule type" value="Genomic_DNA"/>
</dbReference>
<dbReference type="InterPro" id="IPR001128">
    <property type="entry name" value="Cyt_P450"/>
</dbReference>
<protein>
    <recommendedName>
        <fullName evidence="4">Cytochrome P450</fullName>
    </recommendedName>
</protein>
<dbReference type="InterPro" id="IPR002397">
    <property type="entry name" value="Cyt_P450_B"/>
</dbReference>
<reference evidence="2 3" key="1">
    <citation type="journal article" date="2015" name="ISME J.">
        <title>Draft Genome Sequence of Streptomyces incarnatus NRRL8089, which Produces the Nucleoside Antibiotic Sinefungin.</title>
        <authorList>
            <person name="Oshima K."/>
            <person name="Hattori M."/>
            <person name="Shimizu H."/>
            <person name="Fukuda K."/>
            <person name="Nemoto M."/>
            <person name="Inagaki K."/>
            <person name="Tamura T."/>
        </authorList>
    </citation>
    <scope>NUCLEOTIDE SEQUENCE [LARGE SCALE GENOMIC DNA]</scope>
    <source>
        <strain evidence="2 3">NRRL 8089</strain>
    </source>
</reference>
<evidence type="ECO:0000313" key="2">
    <source>
        <dbReference type="EMBL" id="AKJ10247.1"/>
    </source>
</evidence>
<accession>A0ABM5TH43</accession>
<dbReference type="PRINTS" id="PR00359">
    <property type="entry name" value="BP450"/>
</dbReference>